<comment type="caution">
    <text evidence="3">The sequence shown here is derived from an EMBL/GenBank/DDBJ whole genome shotgun (WGS) entry which is preliminary data.</text>
</comment>
<evidence type="ECO:0000313" key="4">
    <source>
        <dbReference type="Proteomes" id="UP000663828"/>
    </source>
</evidence>
<keyword evidence="1" id="KW-0812">Transmembrane</keyword>
<evidence type="ECO:0000256" key="1">
    <source>
        <dbReference type="SAM" id="Phobius"/>
    </source>
</evidence>
<evidence type="ECO:0000313" key="2">
    <source>
        <dbReference type="EMBL" id="CAF0751165.1"/>
    </source>
</evidence>
<protein>
    <submittedName>
        <fullName evidence="3">Uncharacterized protein</fullName>
    </submittedName>
</protein>
<feature type="transmembrane region" description="Helical" evidence="1">
    <location>
        <begin position="15"/>
        <end position="37"/>
    </location>
</feature>
<keyword evidence="4" id="KW-1185">Reference proteome</keyword>
<keyword evidence="1" id="KW-1133">Transmembrane helix</keyword>
<dbReference type="Proteomes" id="UP000663828">
    <property type="component" value="Unassembled WGS sequence"/>
</dbReference>
<proteinExistence type="predicted"/>
<dbReference type="Proteomes" id="UP000663852">
    <property type="component" value="Unassembled WGS sequence"/>
</dbReference>
<keyword evidence="1" id="KW-0472">Membrane</keyword>
<accession>A0A813PDE9</accession>
<dbReference type="EMBL" id="CAJNOJ010000005">
    <property type="protein sequence ID" value="CAF0751165.1"/>
    <property type="molecule type" value="Genomic_DNA"/>
</dbReference>
<dbReference type="AlphaFoldDB" id="A0A813PDE9"/>
<sequence length="360" mass="41634">MIGRLRRRICGRRPFFFINCCTIAGLLIILSINRVFIVNKSPPRKLSKDTGNTKRPDNRVCNDSSCRPIYSYDDFLQWNRSLCSDQSDQRGPHQKVIVLSIYGSTSKYTDNLMFTWNASIIPFLEPLVNEVKQLLPTWIIRIYTDFVGSTQAQRDHLLSFDNIDVCDVNNLPMFGAKVLTYLPGKMWRFLPVFDPLVDFCLSRDLDSPITPRETETLDLWVSDEYRNYIFHILRDHKEHGIPILGGLWGAAIGRARHHFYKTFLPLLVPSTAKKYNGTGDQQFLTDFVWKKVKNKSLAFDSYSCRQFGGRPFPSKRPPGICFVGCIRECCNNSTDYDRKYLPAICPAACRPKDHKDWQYC</sequence>
<gene>
    <name evidence="2" type="ORF">EDS130_LOCUS2292</name>
    <name evidence="3" type="ORF">XAT740_LOCUS503</name>
</gene>
<name>A0A813PDE9_ADIRI</name>
<reference evidence="3" key="1">
    <citation type="submission" date="2021-02" db="EMBL/GenBank/DDBJ databases">
        <authorList>
            <person name="Nowell W R."/>
        </authorList>
    </citation>
    <scope>NUCLEOTIDE SEQUENCE</scope>
</reference>
<evidence type="ECO:0000313" key="3">
    <source>
        <dbReference type="EMBL" id="CAF0752567.1"/>
    </source>
</evidence>
<dbReference type="EMBL" id="CAJNOR010000014">
    <property type="protein sequence ID" value="CAF0752567.1"/>
    <property type="molecule type" value="Genomic_DNA"/>
</dbReference>
<dbReference type="OrthoDB" id="204305at2759"/>
<organism evidence="3 4">
    <name type="scientific">Adineta ricciae</name>
    <name type="common">Rotifer</name>
    <dbReference type="NCBI Taxonomy" id="249248"/>
    <lineage>
        <taxon>Eukaryota</taxon>
        <taxon>Metazoa</taxon>
        <taxon>Spiralia</taxon>
        <taxon>Gnathifera</taxon>
        <taxon>Rotifera</taxon>
        <taxon>Eurotatoria</taxon>
        <taxon>Bdelloidea</taxon>
        <taxon>Adinetida</taxon>
        <taxon>Adinetidae</taxon>
        <taxon>Adineta</taxon>
    </lineage>
</organism>